<dbReference type="PANTHER" id="PTHR46254">
    <property type="entry name" value="PROTEIN GVQW1-RELATED"/>
    <property type="match status" value="1"/>
</dbReference>
<proteinExistence type="predicted"/>
<dbReference type="Ensembl" id="ENSMFAT00000089408.1">
    <property type="protein sequence ID" value="ENSMFAP00000059673.1"/>
    <property type="gene ID" value="ENSMFAG00000065437.1"/>
</dbReference>
<reference evidence="1" key="2">
    <citation type="submission" date="2025-08" db="UniProtKB">
        <authorList>
            <consortium name="Ensembl"/>
        </authorList>
    </citation>
    <scope>IDENTIFICATION</scope>
</reference>
<protein>
    <submittedName>
        <fullName evidence="1">Uncharacterized protein</fullName>
    </submittedName>
</protein>
<organism evidence="1 2">
    <name type="scientific">Macaca fascicularis</name>
    <name type="common">Crab-eating macaque</name>
    <name type="synonym">Cynomolgus monkey</name>
    <dbReference type="NCBI Taxonomy" id="9541"/>
    <lineage>
        <taxon>Eukaryota</taxon>
        <taxon>Metazoa</taxon>
        <taxon>Chordata</taxon>
        <taxon>Craniata</taxon>
        <taxon>Vertebrata</taxon>
        <taxon>Euteleostomi</taxon>
        <taxon>Mammalia</taxon>
        <taxon>Eutheria</taxon>
        <taxon>Euarchontoglires</taxon>
        <taxon>Primates</taxon>
        <taxon>Haplorrhini</taxon>
        <taxon>Catarrhini</taxon>
        <taxon>Cercopithecidae</taxon>
        <taxon>Cercopithecinae</taxon>
        <taxon>Macaca</taxon>
    </lineage>
</organism>
<sequence>MLSMEAHNLTPGSHSRLPESDSAGLLFLFLFLRQSHSVAQAGVQWRNLTLLQPLPPRFKRFSCLTRRSSWDYRLLPPHLANFCSFSRDGVLPCWSGWSQTPDLR</sequence>
<dbReference type="AlphaFoldDB" id="A0A7N9D706"/>
<accession>A0A7N9D706</accession>
<reference evidence="1" key="3">
    <citation type="submission" date="2025-09" db="UniProtKB">
        <authorList>
            <consortium name="Ensembl"/>
        </authorList>
    </citation>
    <scope>IDENTIFICATION</scope>
</reference>
<reference evidence="1 2" key="1">
    <citation type="submission" date="2013-03" db="EMBL/GenBank/DDBJ databases">
        <authorList>
            <person name="Warren W."/>
            <person name="Wilson R.K."/>
        </authorList>
    </citation>
    <scope>NUCLEOTIDE SEQUENCE</scope>
</reference>
<name>A0A7N9D706_MACFA</name>
<dbReference type="Proteomes" id="UP000233100">
    <property type="component" value="Chromosome 16"/>
</dbReference>
<evidence type="ECO:0000313" key="1">
    <source>
        <dbReference type="Ensembl" id="ENSMFAP00000059673.1"/>
    </source>
</evidence>
<evidence type="ECO:0000313" key="2">
    <source>
        <dbReference type="Proteomes" id="UP000233100"/>
    </source>
</evidence>
<keyword evidence="2" id="KW-1185">Reference proteome</keyword>
<dbReference type="GeneTree" id="ENSGT00940000161627"/>